<evidence type="ECO:0000256" key="2">
    <source>
        <dbReference type="SAM" id="Phobius"/>
    </source>
</evidence>
<sequence length="420" mass="46191">MSRHLFRREVMQAKGNRWLGRINMVQPIPLWLFTAFAACSAVSVILFIALGSYTKRARAMGQLVPVEGMSTVMAPASGVVSLLKVSEGENVRAGQVVAVLTVPRATVGEGDTSAALEKRIRERVQGLKDVQAADQSQLDAQSDGLIAQVAAAQRELAQFKEEIQTRSRQVVLAEETLSRLERLREGSYVSELQIKQQQTLALEQHASVQALQRQAITTQRLIAQLQEAMRSLPQKREATRAGLRGALAQLEQEHVELLARGELVLTAPVDGTVVTQVLKPGQSVTMGQPLLSILPQDGRLEAGLLVPSRVIGFIDPGDRVLLRYQAYPYQKFGHHEGTVQRVSRSALTGTELEMLMPGSTIQGEPMYRVTVALSSQEMDAYGRIERLKPGMTLEADILGERSSLAEWIFAPLVARSKRIF</sequence>
<evidence type="ECO:0000256" key="1">
    <source>
        <dbReference type="SAM" id="Coils"/>
    </source>
</evidence>
<dbReference type="InterPro" id="IPR050739">
    <property type="entry name" value="MFP"/>
</dbReference>
<dbReference type="RefSeq" id="WP_053448414.1">
    <property type="nucleotide sequence ID" value="NZ_CP082270.1"/>
</dbReference>
<feature type="transmembrane region" description="Helical" evidence="2">
    <location>
        <begin position="28"/>
        <end position="50"/>
    </location>
</feature>
<proteinExistence type="predicted"/>
<dbReference type="Proteomes" id="UP001216828">
    <property type="component" value="Chromosome"/>
</dbReference>
<keyword evidence="2" id="KW-1133">Transmembrane helix</keyword>
<dbReference type="Pfam" id="PF26002">
    <property type="entry name" value="Beta-barrel_AprE"/>
    <property type="match status" value="1"/>
</dbReference>
<accession>A0ABY7Y1C8</accession>
<reference evidence="4 5" key="1">
    <citation type="submission" date="2021-08" db="EMBL/GenBank/DDBJ databases">
        <title>Stenotrophomonas forensis sp. nov., isolated from contaminated viral transport media.</title>
        <authorList>
            <person name="Nguyen S.V."/>
            <person name="Edwards D."/>
            <person name="Scott S."/>
            <person name="Doss J."/>
            <person name="Merid S."/>
            <person name="Zelaya E."/>
            <person name="Maza C."/>
            <person name="Mann M."/>
            <person name="Hamilton B."/>
            <person name="Blackwell R."/>
            <person name="Tran A."/>
            <person name="Hauser J."/>
        </authorList>
    </citation>
    <scope>NUCLEOTIDE SEQUENCE [LARGE SCALE GENOMIC DNA]</scope>
    <source>
        <strain evidence="4 5">DFS-20110405</strain>
    </source>
</reference>
<keyword evidence="1" id="KW-0175">Coiled coil</keyword>
<dbReference type="InterPro" id="IPR058982">
    <property type="entry name" value="Beta-barrel_AprE"/>
</dbReference>
<keyword evidence="5" id="KW-1185">Reference proteome</keyword>
<dbReference type="Gene3D" id="2.40.50.100">
    <property type="match status" value="2"/>
</dbReference>
<dbReference type="PANTHER" id="PTHR30386">
    <property type="entry name" value="MEMBRANE FUSION SUBUNIT OF EMRAB-TOLC MULTIDRUG EFFLUX PUMP"/>
    <property type="match status" value="1"/>
</dbReference>
<dbReference type="Gene3D" id="2.40.30.170">
    <property type="match status" value="1"/>
</dbReference>
<keyword evidence="2" id="KW-0812">Transmembrane</keyword>
<name>A0ABY7Y1C8_9GAMM</name>
<evidence type="ECO:0000313" key="5">
    <source>
        <dbReference type="Proteomes" id="UP001216828"/>
    </source>
</evidence>
<gene>
    <name evidence="4" type="ORF">K5L94_00350</name>
</gene>
<evidence type="ECO:0000259" key="3">
    <source>
        <dbReference type="Pfam" id="PF26002"/>
    </source>
</evidence>
<dbReference type="PANTHER" id="PTHR30386:SF28">
    <property type="entry name" value="EXPORTED PROTEIN"/>
    <property type="match status" value="1"/>
</dbReference>
<feature type="coiled-coil region" evidence="1">
    <location>
        <begin position="208"/>
        <end position="260"/>
    </location>
</feature>
<evidence type="ECO:0000313" key="4">
    <source>
        <dbReference type="EMBL" id="WDM63784.1"/>
    </source>
</evidence>
<dbReference type="PRINTS" id="PR01490">
    <property type="entry name" value="RTXTOXIND"/>
</dbReference>
<feature type="domain" description="AprE-like beta-barrel" evidence="3">
    <location>
        <begin position="306"/>
        <end position="398"/>
    </location>
</feature>
<feature type="coiled-coil region" evidence="1">
    <location>
        <begin position="142"/>
        <end position="169"/>
    </location>
</feature>
<protein>
    <submittedName>
        <fullName evidence="4">HlyD family efflux transporter periplasmic adaptor subunit</fullName>
    </submittedName>
</protein>
<organism evidence="4 5">
    <name type="scientific">Stenotrophomonas forensis</name>
    <dbReference type="NCBI Taxonomy" id="2871169"/>
    <lineage>
        <taxon>Bacteria</taxon>
        <taxon>Pseudomonadati</taxon>
        <taxon>Pseudomonadota</taxon>
        <taxon>Gammaproteobacteria</taxon>
        <taxon>Lysobacterales</taxon>
        <taxon>Lysobacteraceae</taxon>
        <taxon>Stenotrophomonas</taxon>
        <taxon>Stenotrophomonas maltophilia group</taxon>
    </lineage>
</organism>
<dbReference type="EMBL" id="CP082270">
    <property type="protein sequence ID" value="WDM63784.1"/>
    <property type="molecule type" value="Genomic_DNA"/>
</dbReference>
<keyword evidence="2" id="KW-0472">Membrane</keyword>